<evidence type="ECO:0000313" key="3">
    <source>
        <dbReference type="Proteomes" id="UP001501444"/>
    </source>
</evidence>
<sequence>MIDTPTPFDAARSLILEGRIVEAEALMVRELDAVTARHGAGTPQWASAQCDLGNVLFNADQMGRAVDCFRAAVSVSPRDYPELYKGHLTYRSNLGQALRLAGRLDEAEQELRAGARARMEYYGREHPGYAFGLEPLADLLLQRGDLAQARQVVEEMVANLYQAGHERVAVALALRAEIVRATGSGDELFPGADRLPEHVLEQLVLAVCERAGSGDPLLYRTLLRDLAAAIEARLGPDHFATLKALSNLANLNRNIGDEAGLAERVDVIRRVLAAHDRQGRAEDALHVAQGLALALGDAGQPEEGLRAYANAHQRAVRLGRPEPVSQTLRNWGLALQEAGRLDEAEARLAEAVAAAATGADYEMLGRGRIALGLFLQHRERLGEARTVIESGLAVLDPVHPDAIVGRSHLGAVLEGRSCGCGDMPATIAAAFREFVLSKLPPDLLDDLEVTLADHDFQIGLHLRREPTQEELERLNGVVQSALAEFRRRLAENT</sequence>
<name>A0ABP5U6W9_9ACTN</name>
<dbReference type="SUPFAM" id="SSF48452">
    <property type="entry name" value="TPR-like"/>
    <property type="match status" value="2"/>
</dbReference>
<dbReference type="InterPro" id="IPR011990">
    <property type="entry name" value="TPR-like_helical_dom_sf"/>
</dbReference>
<dbReference type="Gene3D" id="1.25.40.10">
    <property type="entry name" value="Tetratricopeptide repeat domain"/>
    <property type="match status" value="2"/>
</dbReference>
<dbReference type="InterPro" id="IPR053137">
    <property type="entry name" value="NLR-like"/>
</dbReference>
<dbReference type="SMART" id="SM00028">
    <property type="entry name" value="TPR"/>
    <property type="match status" value="3"/>
</dbReference>
<dbReference type="Pfam" id="PF13181">
    <property type="entry name" value="TPR_8"/>
    <property type="match status" value="1"/>
</dbReference>
<accession>A0ABP5U6W9</accession>
<protein>
    <recommendedName>
        <fullName evidence="4">Tetratricopeptide repeat protein</fullName>
    </recommendedName>
</protein>
<dbReference type="InterPro" id="IPR019734">
    <property type="entry name" value="TPR_rpt"/>
</dbReference>
<keyword evidence="1" id="KW-0802">TPR repeat</keyword>
<dbReference type="EMBL" id="BAAARV010000071">
    <property type="protein sequence ID" value="GAA2371258.1"/>
    <property type="molecule type" value="Genomic_DNA"/>
</dbReference>
<dbReference type="PANTHER" id="PTHR46082">
    <property type="entry name" value="ATP/GTP-BINDING PROTEIN-RELATED"/>
    <property type="match status" value="1"/>
</dbReference>
<evidence type="ECO:0000256" key="1">
    <source>
        <dbReference type="PROSITE-ProRule" id="PRU00339"/>
    </source>
</evidence>
<dbReference type="Proteomes" id="UP001501444">
    <property type="component" value="Unassembled WGS sequence"/>
</dbReference>
<gene>
    <name evidence="2" type="ORF">GCM10010170_072570</name>
</gene>
<dbReference type="RefSeq" id="WP_344617123.1">
    <property type="nucleotide sequence ID" value="NZ_BAAARV010000071.1"/>
</dbReference>
<evidence type="ECO:0008006" key="4">
    <source>
        <dbReference type="Google" id="ProtNLM"/>
    </source>
</evidence>
<dbReference type="PANTHER" id="PTHR46082:SF6">
    <property type="entry name" value="AAA+ ATPASE DOMAIN-CONTAINING PROTEIN-RELATED"/>
    <property type="match status" value="1"/>
</dbReference>
<proteinExistence type="predicted"/>
<feature type="repeat" description="TPR" evidence="1">
    <location>
        <begin position="46"/>
        <end position="79"/>
    </location>
</feature>
<comment type="caution">
    <text evidence="2">The sequence shown here is derived from an EMBL/GenBank/DDBJ whole genome shotgun (WGS) entry which is preliminary data.</text>
</comment>
<organism evidence="2 3">
    <name type="scientific">Dactylosporangium salmoneum</name>
    <dbReference type="NCBI Taxonomy" id="53361"/>
    <lineage>
        <taxon>Bacteria</taxon>
        <taxon>Bacillati</taxon>
        <taxon>Actinomycetota</taxon>
        <taxon>Actinomycetes</taxon>
        <taxon>Micromonosporales</taxon>
        <taxon>Micromonosporaceae</taxon>
        <taxon>Dactylosporangium</taxon>
    </lineage>
</organism>
<reference evidence="3" key="1">
    <citation type="journal article" date="2019" name="Int. J. Syst. Evol. Microbiol.">
        <title>The Global Catalogue of Microorganisms (GCM) 10K type strain sequencing project: providing services to taxonomists for standard genome sequencing and annotation.</title>
        <authorList>
            <consortium name="The Broad Institute Genomics Platform"/>
            <consortium name="The Broad Institute Genome Sequencing Center for Infectious Disease"/>
            <person name="Wu L."/>
            <person name="Ma J."/>
        </authorList>
    </citation>
    <scope>NUCLEOTIDE SEQUENCE [LARGE SCALE GENOMIC DNA]</scope>
    <source>
        <strain evidence="3">JCM 3272</strain>
    </source>
</reference>
<keyword evidence="3" id="KW-1185">Reference proteome</keyword>
<dbReference type="Pfam" id="PF13424">
    <property type="entry name" value="TPR_12"/>
    <property type="match status" value="1"/>
</dbReference>
<dbReference type="PROSITE" id="PS50005">
    <property type="entry name" value="TPR"/>
    <property type="match status" value="1"/>
</dbReference>
<evidence type="ECO:0000313" key="2">
    <source>
        <dbReference type="EMBL" id="GAA2371258.1"/>
    </source>
</evidence>